<evidence type="ECO:0000313" key="2">
    <source>
        <dbReference type="Proteomes" id="UP000004699"/>
    </source>
</evidence>
<keyword evidence="2" id="KW-1185">Reference proteome</keyword>
<sequence length="52" mass="5503">MLLTPLGKDVVSRAHDILVEVDDLAAMCAAAAEPFSGKMRLGVIPTIAPFCF</sequence>
<dbReference type="HOGENOM" id="CLU_3081495_0_0_6"/>
<gene>
    <name evidence="1" type="ORF">NOR51B_2699</name>
</gene>
<accession>B8KS89</accession>
<dbReference type="AlphaFoldDB" id="B8KS89"/>
<dbReference type="eggNOG" id="COG0583">
    <property type="taxonomic scope" value="Bacteria"/>
</dbReference>
<name>B8KS89_9GAMM</name>
<dbReference type="Gene3D" id="3.40.190.10">
    <property type="entry name" value="Periplasmic binding protein-like II"/>
    <property type="match status" value="1"/>
</dbReference>
<proteinExistence type="predicted"/>
<organism evidence="1 2">
    <name type="scientific">Luminiphilus syltensis NOR5-1B</name>
    <dbReference type="NCBI Taxonomy" id="565045"/>
    <lineage>
        <taxon>Bacteria</taxon>
        <taxon>Pseudomonadati</taxon>
        <taxon>Pseudomonadota</taxon>
        <taxon>Gammaproteobacteria</taxon>
        <taxon>Cellvibrionales</taxon>
        <taxon>Halieaceae</taxon>
        <taxon>Luminiphilus</taxon>
    </lineage>
</organism>
<dbReference type="EMBL" id="DS999411">
    <property type="protein sequence ID" value="EED36747.1"/>
    <property type="molecule type" value="Genomic_DNA"/>
</dbReference>
<evidence type="ECO:0000313" key="1">
    <source>
        <dbReference type="EMBL" id="EED36747.1"/>
    </source>
</evidence>
<reference evidence="2" key="1">
    <citation type="journal article" date="2013" name="BMC Microbiol.">
        <title>Taxonomy and evolution of bacteriochlorophyll a-containing members of the OM60/NOR5 clade of marine gammaproteobacteria: description of Luminiphilus syltensis gen. nov., sp. nov., reclassification of Haliea rubra as Pseudohaliea rubra gen. nov., comb. nov., and emendation of Chromatocurvus halotolerans.</title>
        <authorList>
            <person name="Spring S."/>
            <person name="Riedel T."/>
            <person name="Sproer C."/>
            <person name="Yan S."/>
            <person name="Harder J."/>
            <person name="Fuchs B.M."/>
        </authorList>
    </citation>
    <scope>NUCLEOTIDE SEQUENCE [LARGE SCALE GENOMIC DNA]</scope>
    <source>
        <strain evidence="2">NOR51-B</strain>
    </source>
</reference>
<dbReference type="Proteomes" id="UP000004699">
    <property type="component" value="Unassembled WGS sequence"/>
</dbReference>
<protein>
    <submittedName>
        <fullName evidence="1">Transcriptional regulator, LysR family</fullName>
    </submittedName>
</protein>
<dbReference type="STRING" id="565045.NOR51B_2699"/>